<evidence type="ECO:0000256" key="3">
    <source>
        <dbReference type="ARBA" id="ARBA00023274"/>
    </source>
</evidence>
<dbReference type="InterPro" id="IPR000244">
    <property type="entry name" value="Ribosomal_bL9"/>
</dbReference>
<evidence type="ECO:0000256" key="1">
    <source>
        <dbReference type="ARBA" id="ARBA00010605"/>
    </source>
</evidence>
<dbReference type="Pfam" id="PF01281">
    <property type="entry name" value="Ribosomal_L9_N"/>
    <property type="match status" value="1"/>
</dbReference>
<dbReference type="PANTHER" id="PTHR21368">
    <property type="entry name" value="50S RIBOSOMAL PROTEIN L9"/>
    <property type="match status" value="1"/>
</dbReference>
<evidence type="ECO:0000256" key="4">
    <source>
        <dbReference type="ARBA" id="ARBA00035194"/>
    </source>
</evidence>
<evidence type="ECO:0000313" key="8">
    <source>
        <dbReference type="Proteomes" id="UP001516400"/>
    </source>
</evidence>
<dbReference type="GO" id="GO:0005840">
    <property type="term" value="C:ribosome"/>
    <property type="evidence" value="ECO:0007669"/>
    <property type="project" value="UniProtKB-KW"/>
</dbReference>
<accession>A0ABD2PA28</accession>
<organism evidence="7 8">
    <name type="scientific">Cryptolaemus montrouzieri</name>
    <dbReference type="NCBI Taxonomy" id="559131"/>
    <lineage>
        <taxon>Eukaryota</taxon>
        <taxon>Metazoa</taxon>
        <taxon>Ecdysozoa</taxon>
        <taxon>Arthropoda</taxon>
        <taxon>Hexapoda</taxon>
        <taxon>Insecta</taxon>
        <taxon>Pterygota</taxon>
        <taxon>Neoptera</taxon>
        <taxon>Endopterygota</taxon>
        <taxon>Coleoptera</taxon>
        <taxon>Polyphaga</taxon>
        <taxon>Cucujiformia</taxon>
        <taxon>Coccinelloidea</taxon>
        <taxon>Coccinellidae</taxon>
        <taxon>Scymninae</taxon>
        <taxon>Scymnini</taxon>
        <taxon>Cryptolaemus</taxon>
    </lineage>
</organism>
<gene>
    <name evidence="7" type="ORF">HHI36_002312</name>
</gene>
<dbReference type="EMBL" id="JABFTP020000185">
    <property type="protein sequence ID" value="KAL3287854.1"/>
    <property type="molecule type" value="Genomic_DNA"/>
</dbReference>
<dbReference type="SUPFAM" id="SSF55658">
    <property type="entry name" value="L9 N-domain-like"/>
    <property type="match status" value="1"/>
</dbReference>
<keyword evidence="3" id="KW-0687">Ribonucleoprotein</keyword>
<dbReference type="Gene3D" id="3.40.5.10">
    <property type="entry name" value="Ribosomal protein L9, N-terminal domain"/>
    <property type="match status" value="1"/>
</dbReference>
<dbReference type="Proteomes" id="UP001516400">
    <property type="component" value="Unassembled WGS sequence"/>
</dbReference>
<dbReference type="InterPro" id="IPR020070">
    <property type="entry name" value="Ribosomal_bL9_N"/>
</dbReference>
<reference evidence="7 8" key="1">
    <citation type="journal article" date="2021" name="BMC Biol.">
        <title>Horizontally acquired antibacterial genes associated with adaptive radiation of ladybird beetles.</title>
        <authorList>
            <person name="Li H.S."/>
            <person name="Tang X.F."/>
            <person name="Huang Y.H."/>
            <person name="Xu Z.Y."/>
            <person name="Chen M.L."/>
            <person name="Du X.Y."/>
            <person name="Qiu B.Y."/>
            <person name="Chen P.T."/>
            <person name="Zhang W."/>
            <person name="Slipinski A."/>
            <person name="Escalona H.E."/>
            <person name="Waterhouse R.M."/>
            <person name="Zwick A."/>
            <person name="Pang H."/>
        </authorList>
    </citation>
    <scope>NUCLEOTIDE SEQUENCE [LARGE SCALE GENOMIC DNA]</scope>
    <source>
        <strain evidence="7">SYSU2018</strain>
    </source>
</reference>
<protein>
    <recommendedName>
        <fullName evidence="4">Large ribosomal subunit protein bL9m</fullName>
    </recommendedName>
    <alternativeName>
        <fullName evidence="5">39S ribosomal protein L9, mitochondrial</fullName>
    </alternativeName>
</protein>
<dbReference type="InterPro" id="IPR036935">
    <property type="entry name" value="Ribosomal_bL9_N_sf"/>
</dbReference>
<feature type="domain" description="Ribosomal protein L9" evidence="6">
    <location>
        <begin position="72"/>
        <end position="117"/>
    </location>
</feature>
<sequence length="252" mass="29500">MLSAVRNIIPKCHTLNQAINVINQQIRTTFILKRKFAPFIHKKNMKPKPLKPKHYVYELIKDTTCDKQELLKLILTSNIEGLGNKGDLVEVKSNYGYNNLILLQKAVYATEENIKKFANLEEDIEKPSSPYVPLSMQTLSRITLSVIMNRESPWTLQPWHIRVAFRKCGWVVPERAISLPEYPIKGPDMNLQNKEFFVTVEFSPKERQQVRCLIHHWSTELSDRLPYVKEFWKLPTESIYVETEYNEKPVNS</sequence>
<evidence type="ECO:0000256" key="5">
    <source>
        <dbReference type="ARBA" id="ARBA00035381"/>
    </source>
</evidence>
<keyword evidence="8" id="KW-1185">Reference proteome</keyword>
<evidence type="ECO:0000256" key="2">
    <source>
        <dbReference type="ARBA" id="ARBA00022980"/>
    </source>
</evidence>
<dbReference type="InterPro" id="IPR009027">
    <property type="entry name" value="Ribosomal_bL9/RNase_H1_N"/>
</dbReference>
<comment type="similarity">
    <text evidence="1">Belongs to the bacterial ribosomal protein bL9 family.</text>
</comment>
<name>A0ABD2PA28_9CUCU</name>
<dbReference type="AlphaFoldDB" id="A0ABD2PA28"/>
<evidence type="ECO:0000313" key="7">
    <source>
        <dbReference type="EMBL" id="KAL3287854.1"/>
    </source>
</evidence>
<dbReference type="GO" id="GO:1990904">
    <property type="term" value="C:ribonucleoprotein complex"/>
    <property type="evidence" value="ECO:0007669"/>
    <property type="project" value="UniProtKB-KW"/>
</dbReference>
<comment type="caution">
    <text evidence="7">The sequence shown here is derived from an EMBL/GenBank/DDBJ whole genome shotgun (WGS) entry which is preliminary data.</text>
</comment>
<keyword evidence="2" id="KW-0689">Ribosomal protein</keyword>
<evidence type="ECO:0000259" key="6">
    <source>
        <dbReference type="Pfam" id="PF01281"/>
    </source>
</evidence>
<proteinExistence type="inferred from homology"/>